<sequence length="198" mass="20190">MALRGHAGAVRRVVISPDGRDVLTASDDGGVQIWDMDIGDCVMQLRRPPPPGAPPVPLTALAVSPDGGAAITGDEAGTICWWELQGGTLMRSFPAHAGRINALAVDPLGGRCVSASSDGTAKAWAVLDGRLQWTMAGHGRTGATGAVRRHTRAHTARPSPTAAPAPRPCGPALLARSCGVCLCACVRVILPAGEAAGL</sequence>
<evidence type="ECO:0000313" key="6">
    <source>
        <dbReference type="Proteomes" id="UP000054498"/>
    </source>
</evidence>
<dbReference type="Pfam" id="PF00400">
    <property type="entry name" value="WD40"/>
    <property type="match status" value="2"/>
</dbReference>
<feature type="repeat" description="WD" evidence="3">
    <location>
        <begin position="93"/>
        <end position="134"/>
    </location>
</feature>
<accession>A0A0D2M814</accession>
<evidence type="ECO:0000256" key="2">
    <source>
        <dbReference type="ARBA" id="ARBA00022737"/>
    </source>
</evidence>
<evidence type="ECO:0000256" key="3">
    <source>
        <dbReference type="PROSITE-ProRule" id="PRU00221"/>
    </source>
</evidence>
<evidence type="ECO:0000256" key="4">
    <source>
        <dbReference type="SAM" id="MobiDB-lite"/>
    </source>
</evidence>
<dbReference type="OrthoDB" id="538223at2759"/>
<dbReference type="GeneID" id="25734116"/>
<dbReference type="Gene3D" id="2.130.10.10">
    <property type="entry name" value="YVTN repeat-like/Quinoprotein amine dehydrogenase"/>
    <property type="match status" value="1"/>
</dbReference>
<dbReference type="PROSITE" id="PS50294">
    <property type="entry name" value="WD_REPEATS_REGION"/>
    <property type="match status" value="1"/>
</dbReference>
<dbReference type="KEGG" id="mng:MNEG_16364"/>
<feature type="repeat" description="WD" evidence="3">
    <location>
        <begin position="3"/>
        <end position="44"/>
    </location>
</feature>
<dbReference type="PROSITE" id="PS00678">
    <property type="entry name" value="WD_REPEATS_1"/>
    <property type="match status" value="1"/>
</dbReference>
<evidence type="ECO:0000313" key="5">
    <source>
        <dbReference type="EMBL" id="KIY91600.1"/>
    </source>
</evidence>
<dbReference type="Proteomes" id="UP000054498">
    <property type="component" value="Unassembled WGS sequence"/>
</dbReference>
<dbReference type="RefSeq" id="XP_013890620.1">
    <property type="nucleotide sequence ID" value="XM_014035166.1"/>
</dbReference>
<dbReference type="EMBL" id="KK106496">
    <property type="protein sequence ID" value="KIY91600.1"/>
    <property type="molecule type" value="Genomic_DNA"/>
</dbReference>
<feature type="region of interest" description="Disordered" evidence="4">
    <location>
        <begin position="141"/>
        <end position="166"/>
    </location>
</feature>
<dbReference type="InterPro" id="IPR001680">
    <property type="entry name" value="WD40_rpt"/>
</dbReference>
<dbReference type="PANTHER" id="PTHR19848:SF8">
    <property type="entry name" value="F-BOX AND WD REPEAT DOMAIN CONTAINING 7"/>
    <property type="match status" value="1"/>
</dbReference>
<dbReference type="SMART" id="SM00320">
    <property type="entry name" value="WD40"/>
    <property type="match status" value="3"/>
</dbReference>
<evidence type="ECO:0000256" key="1">
    <source>
        <dbReference type="ARBA" id="ARBA00022574"/>
    </source>
</evidence>
<dbReference type="InterPro" id="IPR019775">
    <property type="entry name" value="WD40_repeat_CS"/>
</dbReference>
<reference evidence="5 6" key="1">
    <citation type="journal article" date="2013" name="BMC Genomics">
        <title>Reconstruction of the lipid metabolism for the microalga Monoraphidium neglectum from its genome sequence reveals characteristics suitable for biofuel production.</title>
        <authorList>
            <person name="Bogen C."/>
            <person name="Al-Dilaimi A."/>
            <person name="Albersmeier A."/>
            <person name="Wichmann J."/>
            <person name="Grundmann M."/>
            <person name="Rupp O."/>
            <person name="Lauersen K.J."/>
            <person name="Blifernez-Klassen O."/>
            <person name="Kalinowski J."/>
            <person name="Goesmann A."/>
            <person name="Mussgnug J.H."/>
            <person name="Kruse O."/>
        </authorList>
    </citation>
    <scope>NUCLEOTIDE SEQUENCE [LARGE SCALE GENOMIC DNA]</scope>
    <source>
        <strain evidence="5 6">SAG 48.87</strain>
    </source>
</reference>
<gene>
    <name evidence="5" type="ORF">MNEG_16364</name>
</gene>
<dbReference type="AlphaFoldDB" id="A0A0D2M814"/>
<dbReference type="PROSITE" id="PS50082">
    <property type="entry name" value="WD_REPEATS_2"/>
    <property type="match status" value="2"/>
</dbReference>
<keyword evidence="1 3" id="KW-0853">WD repeat</keyword>
<organism evidence="5 6">
    <name type="scientific">Monoraphidium neglectum</name>
    <dbReference type="NCBI Taxonomy" id="145388"/>
    <lineage>
        <taxon>Eukaryota</taxon>
        <taxon>Viridiplantae</taxon>
        <taxon>Chlorophyta</taxon>
        <taxon>core chlorophytes</taxon>
        <taxon>Chlorophyceae</taxon>
        <taxon>CS clade</taxon>
        <taxon>Sphaeropleales</taxon>
        <taxon>Selenastraceae</taxon>
        <taxon>Monoraphidium</taxon>
    </lineage>
</organism>
<proteinExistence type="predicted"/>
<protein>
    <submittedName>
        <fullName evidence="5">WD repeat-containing protein</fullName>
    </submittedName>
</protein>
<dbReference type="InterPro" id="IPR015943">
    <property type="entry name" value="WD40/YVTN_repeat-like_dom_sf"/>
</dbReference>
<dbReference type="SUPFAM" id="SSF50998">
    <property type="entry name" value="Quinoprotein alcohol dehydrogenase-like"/>
    <property type="match status" value="1"/>
</dbReference>
<dbReference type="PANTHER" id="PTHR19848">
    <property type="entry name" value="WD40 REPEAT PROTEIN"/>
    <property type="match status" value="1"/>
</dbReference>
<keyword evidence="6" id="KW-1185">Reference proteome</keyword>
<dbReference type="STRING" id="145388.A0A0D2M814"/>
<dbReference type="InterPro" id="IPR011047">
    <property type="entry name" value="Quinoprotein_ADH-like_sf"/>
</dbReference>
<name>A0A0D2M814_9CHLO</name>
<keyword evidence="2" id="KW-0677">Repeat</keyword>